<dbReference type="Proteomes" id="UP000198379">
    <property type="component" value="Unassembled WGS sequence"/>
</dbReference>
<feature type="transmembrane region" description="Helical" evidence="1">
    <location>
        <begin position="133"/>
        <end position="155"/>
    </location>
</feature>
<evidence type="ECO:0000256" key="1">
    <source>
        <dbReference type="SAM" id="Phobius"/>
    </source>
</evidence>
<reference evidence="2 3" key="1">
    <citation type="submission" date="2017-06" db="EMBL/GenBank/DDBJ databases">
        <authorList>
            <person name="Kim H.J."/>
            <person name="Triplett B.A."/>
        </authorList>
    </citation>
    <scope>NUCLEOTIDE SEQUENCE [LARGE SCALE GENOMIC DNA]</scope>
    <source>
        <strain evidence="2 3">DSM 25597</strain>
    </source>
</reference>
<organism evidence="2 3">
    <name type="scientific">Dokdonia pacifica</name>
    <dbReference type="NCBI Taxonomy" id="1627892"/>
    <lineage>
        <taxon>Bacteria</taxon>
        <taxon>Pseudomonadati</taxon>
        <taxon>Bacteroidota</taxon>
        <taxon>Flavobacteriia</taxon>
        <taxon>Flavobacteriales</taxon>
        <taxon>Flavobacteriaceae</taxon>
        <taxon>Dokdonia</taxon>
    </lineage>
</organism>
<keyword evidence="3" id="KW-1185">Reference proteome</keyword>
<protein>
    <submittedName>
        <fullName evidence="2">Uncharacterized protein</fullName>
    </submittedName>
</protein>
<accession>A0A238VSQ4</accession>
<name>A0A238VSQ4_9FLAO</name>
<keyword evidence="1" id="KW-1133">Transmembrane helix</keyword>
<sequence>MLHLLKIKEESEVFNTNHSVDTVEKTIREEIDATFTSKQFNFSGEYQGSMSYVLKDQFSFMVLKPSFGPLVFLEVHLKKSTQFEEEISSLKVKKRLGKTFYFHFWFPLFLAFMVFLLISYLYTVNSLAFSFEILFFIGIPILWGLIIYVVAYFKLESQVSRFERLLKSNNISFLEKK</sequence>
<keyword evidence="1" id="KW-0812">Transmembrane</keyword>
<keyword evidence="1" id="KW-0472">Membrane</keyword>
<dbReference type="AlphaFoldDB" id="A0A238VSQ4"/>
<evidence type="ECO:0000313" key="2">
    <source>
        <dbReference type="EMBL" id="SNR36833.1"/>
    </source>
</evidence>
<proteinExistence type="predicted"/>
<dbReference type="EMBL" id="FZNY01000001">
    <property type="protein sequence ID" value="SNR36833.1"/>
    <property type="molecule type" value="Genomic_DNA"/>
</dbReference>
<gene>
    <name evidence="2" type="ORF">SAMN06265376_101245</name>
</gene>
<feature type="transmembrane region" description="Helical" evidence="1">
    <location>
        <begin position="100"/>
        <end position="121"/>
    </location>
</feature>
<evidence type="ECO:0000313" key="3">
    <source>
        <dbReference type="Proteomes" id="UP000198379"/>
    </source>
</evidence>